<comment type="subcellular location">
    <subcellularLocation>
        <location evidence="1">Cell outer membrane</location>
        <topology evidence="1">Multi-pass membrane protein</topology>
    </subcellularLocation>
</comment>
<accession>A0A0W8H2R7</accession>
<gene>
    <name evidence="11" type="ORF">ACNJC6_03360</name>
    <name evidence="10" type="ORF">N5D11_10000</name>
    <name evidence="9" type="ORF">N7566_13335</name>
    <name evidence="12" type="ORF">QBJ73_10385</name>
</gene>
<proteinExistence type="inferred from homology"/>
<dbReference type="InterPro" id="IPR005017">
    <property type="entry name" value="OMPP1/FadL/TodX"/>
</dbReference>
<keyword evidence="3" id="KW-1134">Transmembrane beta strand</keyword>
<evidence type="ECO:0000256" key="4">
    <source>
        <dbReference type="ARBA" id="ARBA00022692"/>
    </source>
</evidence>
<dbReference type="AlphaFoldDB" id="A0A0W8H2R7"/>
<reference evidence="10" key="2">
    <citation type="submission" date="2022-09" db="EMBL/GenBank/DDBJ databases">
        <title>Intensive care unit water sources are persistently colonized with multi-drug resistant bacteria and are the site of extensive horizontal gene transfer of antibiotic resistance genes.</title>
        <authorList>
            <person name="Diorio-Toth L."/>
        </authorList>
    </citation>
    <scope>NUCLEOTIDE SEQUENCE</scope>
    <source>
        <strain evidence="10">GD03851</strain>
        <strain evidence="9">GD04065</strain>
    </source>
</reference>
<dbReference type="Gene3D" id="2.40.160.60">
    <property type="entry name" value="Outer membrane protein transport protein (OMPP1/FadL/TodX)"/>
    <property type="match status" value="1"/>
</dbReference>
<protein>
    <submittedName>
        <fullName evidence="11">47 kDa outer membrane protein</fullName>
    </submittedName>
    <submittedName>
        <fullName evidence="10">Outer membrane protein transport protein</fullName>
    </submittedName>
</protein>
<feature type="signal peptide" evidence="8">
    <location>
        <begin position="1"/>
        <end position="24"/>
    </location>
</feature>
<evidence type="ECO:0000313" key="15">
    <source>
        <dbReference type="Proteomes" id="UP001244586"/>
    </source>
</evidence>
<keyword evidence="5 8" id="KW-0732">Signal</keyword>
<evidence type="ECO:0000256" key="2">
    <source>
        <dbReference type="ARBA" id="ARBA00008163"/>
    </source>
</evidence>
<evidence type="ECO:0000313" key="9">
    <source>
        <dbReference type="EMBL" id="MDG9787944.1"/>
    </source>
</evidence>
<keyword evidence="15" id="KW-1185">Reference proteome</keyword>
<evidence type="ECO:0000256" key="7">
    <source>
        <dbReference type="ARBA" id="ARBA00023237"/>
    </source>
</evidence>
<evidence type="ECO:0000313" key="10">
    <source>
        <dbReference type="EMBL" id="MDH0656446.1"/>
    </source>
</evidence>
<dbReference type="GeneID" id="56340193"/>
<dbReference type="Proteomes" id="UP001244586">
    <property type="component" value="Chromosome"/>
</dbReference>
<dbReference type="EMBL" id="CP121776">
    <property type="protein sequence ID" value="WMG16838.1"/>
    <property type="molecule type" value="Genomic_DNA"/>
</dbReference>
<name>A0A0W8H2R7_ACIJO</name>
<dbReference type="Proteomes" id="UP001161099">
    <property type="component" value="Unassembled WGS sequence"/>
</dbReference>
<dbReference type="EMBL" id="JAOCDR010000020">
    <property type="protein sequence ID" value="MDH0656446.1"/>
    <property type="molecule type" value="Genomic_DNA"/>
</dbReference>
<dbReference type="Proteomes" id="UP000196240">
    <property type="component" value="Unassembled WGS sequence"/>
</dbReference>
<keyword evidence="4" id="KW-0812">Transmembrane</keyword>
<reference evidence="11 13" key="1">
    <citation type="submission" date="2017-02" db="EMBL/GenBank/DDBJ databases">
        <authorList>
            <person name="Peterson S.W."/>
        </authorList>
    </citation>
    <scope>NUCLEOTIDE SEQUENCE [LARGE SCALE GENOMIC DNA]</scope>
    <source>
        <strain evidence="11">C6</strain>
    </source>
</reference>
<dbReference type="EMBL" id="FUUY01000017">
    <property type="protein sequence ID" value="SJX23683.1"/>
    <property type="molecule type" value="Genomic_DNA"/>
</dbReference>
<evidence type="ECO:0000313" key="11">
    <source>
        <dbReference type="EMBL" id="SJX23683.1"/>
    </source>
</evidence>
<dbReference type="Proteomes" id="UP001157887">
    <property type="component" value="Unassembled WGS sequence"/>
</dbReference>
<dbReference type="GO" id="GO:0009279">
    <property type="term" value="C:cell outer membrane"/>
    <property type="evidence" value="ECO:0007669"/>
    <property type="project" value="UniProtKB-SubCell"/>
</dbReference>
<evidence type="ECO:0000256" key="6">
    <source>
        <dbReference type="ARBA" id="ARBA00023136"/>
    </source>
</evidence>
<dbReference type="PANTHER" id="PTHR35093:SF8">
    <property type="entry name" value="OUTER MEMBRANE PROTEIN NMB0088-RELATED"/>
    <property type="match status" value="1"/>
</dbReference>
<evidence type="ECO:0000313" key="13">
    <source>
        <dbReference type="Proteomes" id="UP000196240"/>
    </source>
</evidence>
<dbReference type="PANTHER" id="PTHR35093">
    <property type="entry name" value="OUTER MEMBRANE PROTEIN NMB0088-RELATED"/>
    <property type="match status" value="1"/>
</dbReference>
<dbReference type="GO" id="GO:0015483">
    <property type="term" value="F:long-chain fatty acid transporting porin activity"/>
    <property type="evidence" value="ECO:0007669"/>
    <property type="project" value="TreeGrafter"/>
</dbReference>
<evidence type="ECO:0000256" key="3">
    <source>
        <dbReference type="ARBA" id="ARBA00022452"/>
    </source>
</evidence>
<dbReference type="EMBL" id="JAOECG010000020">
    <property type="protein sequence ID" value="MDG9787944.1"/>
    <property type="molecule type" value="Genomic_DNA"/>
</dbReference>
<dbReference type="Pfam" id="PF03349">
    <property type="entry name" value="Toluene_X"/>
    <property type="match status" value="1"/>
</dbReference>
<evidence type="ECO:0000256" key="1">
    <source>
        <dbReference type="ARBA" id="ARBA00004571"/>
    </source>
</evidence>
<organism evidence="10 14">
    <name type="scientific">Acinetobacter johnsonii</name>
    <dbReference type="NCBI Taxonomy" id="40214"/>
    <lineage>
        <taxon>Bacteria</taxon>
        <taxon>Pseudomonadati</taxon>
        <taxon>Pseudomonadota</taxon>
        <taxon>Gammaproteobacteria</taxon>
        <taxon>Moraxellales</taxon>
        <taxon>Moraxellaceae</taxon>
        <taxon>Acinetobacter</taxon>
    </lineage>
</organism>
<evidence type="ECO:0000256" key="8">
    <source>
        <dbReference type="SAM" id="SignalP"/>
    </source>
</evidence>
<dbReference type="SUPFAM" id="SSF56935">
    <property type="entry name" value="Porins"/>
    <property type="match status" value="1"/>
</dbReference>
<evidence type="ECO:0000313" key="14">
    <source>
        <dbReference type="Proteomes" id="UP001161099"/>
    </source>
</evidence>
<dbReference type="RefSeq" id="WP_004984191.1">
    <property type="nucleotide sequence ID" value="NZ_CANMLB010000026.1"/>
</dbReference>
<keyword evidence="6" id="KW-0472">Membrane</keyword>
<comment type="similarity">
    <text evidence="2">Belongs to the OmpP1/FadL family.</text>
</comment>
<evidence type="ECO:0000313" key="12">
    <source>
        <dbReference type="EMBL" id="WMG16838.1"/>
    </source>
</evidence>
<reference evidence="12 15" key="3">
    <citation type="submission" date="2023-04" db="EMBL/GenBank/DDBJ databases">
        <title>Acinetobacter johnsonii isolate AYTCM encoding NDM-1, OXA-58 and PER-1.</title>
        <authorList>
            <person name="Tian C."/>
            <person name="Wang S."/>
            <person name="Fan X."/>
            <person name="Xia D."/>
        </authorList>
    </citation>
    <scope>NUCLEOTIDE SEQUENCE [LARGE SCALE GENOMIC DNA]</scope>
    <source>
        <strain evidence="12 15">AYTCM</strain>
    </source>
</reference>
<evidence type="ECO:0000256" key="5">
    <source>
        <dbReference type="ARBA" id="ARBA00022729"/>
    </source>
</evidence>
<sequence>MKNIRLSPLVSAILLTGYSSVTFAALGQNLSVDIRSLAMGNAVTADPPGISAIHFNPAALTKIEGLQTDVQGILADFNIEREFSVPAGYNVFGYSDDPIVCNDGPEVDADICTDFKGPVRGDVEYPSLYVPGLKKMVDLGKGMPVAAPTAGIAYNPPGSKMTFATAMYAPLIAGFGAEDGNPGNFMGQQVALERITYLSPSMAYQINDQLSIGGSIGMSYQALALKNDLRFPNELIGMLRMIDDVVCTPFKENSDVITDILLLGMCNAEEGMNPFGRFGQLELSAEQSLSPSYNLGVLWEPTEDFSFGVVYQSAAKMRMKGKYHIDNAKAPQELIKGLMSSPTGQILAAVLGFPSSVPASESGLVSMDLEYPAHFQAGIKYKLLPDLQVNVDVGWTDYKAWDKFKFEFDRQVSALKIAKLLSANISDSSLALPLAFESPWNYGIGIEYSATDRLKLRAGYEPRTSAIPDDKRNTMVPINNARLFGLGVGYRFDADTDLDLSIGFLQSRDKIPANSSSLANQTGVNNILLNPYAGLNVKTDTTITILGLNYRTRW</sequence>
<feature type="chain" id="PRO_5015049260" evidence="8">
    <location>
        <begin position="25"/>
        <end position="554"/>
    </location>
</feature>
<keyword evidence="7" id="KW-0998">Cell outer membrane</keyword>